<protein>
    <recommendedName>
        <fullName evidence="1">CobQ/CobB/MinD/ParA nucleotide binding domain-containing protein</fullName>
    </recommendedName>
</protein>
<dbReference type="Pfam" id="PF01656">
    <property type="entry name" value="CbiA"/>
    <property type="match status" value="1"/>
</dbReference>
<feature type="domain" description="CobQ/CobB/MinD/ParA nucleotide binding" evidence="1">
    <location>
        <begin position="4"/>
        <end position="190"/>
    </location>
</feature>
<dbReference type="Proteomes" id="UP000014937">
    <property type="component" value="Unassembled WGS sequence"/>
</dbReference>
<dbReference type="Gene3D" id="3.40.50.300">
    <property type="entry name" value="P-loop containing nucleotide triphosphate hydrolases"/>
    <property type="match status" value="1"/>
</dbReference>
<evidence type="ECO:0000259" key="1">
    <source>
        <dbReference type="Pfam" id="PF01656"/>
    </source>
</evidence>
<dbReference type="InterPro" id="IPR002586">
    <property type="entry name" value="CobQ/CobB/MinD/ParA_Nub-bd_dom"/>
</dbReference>
<evidence type="ECO:0000313" key="2">
    <source>
        <dbReference type="EMBL" id="CDD09819.1"/>
    </source>
</evidence>
<dbReference type="SUPFAM" id="SSF52540">
    <property type="entry name" value="P-loop containing nucleoside triphosphate hydrolases"/>
    <property type="match status" value="1"/>
</dbReference>
<reference evidence="2" key="1">
    <citation type="submission" date="2012-11" db="EMBL/GenBank/DDBJ databases">
        <title>Dependencies among metagenomic species, viruses, plasmids and units of genetic variation.</title>
        <authorList>
            <person name="Nielsen H.B."/>
            <person name="Almeida M."/>
            <person name="Juncker A.S."/>
            <person name="Rasmussen S."/>
            <person name="Li J."/>
            <person name="Sunagawa S."/>
            <person name="Plichta D."/>
            <person name="Gautier L."/>
            <person name="Le Chatelier E."/>
            <person name="Peletier E."/>
            <person name="Bonde I."/>
            <person name="Nielsen T."/>
            <person name="Manichanh C."/>
            <person name="Arumugam M."/>
            <person name="Batto J."/>
            <person name="Santos M.B.Q.D."/>
            <person name="Blom N."/>
            <person name="Borruel N."/>
            <person name="Burgdorf K.S."/>
            <person name="Boumezbeur F."/>
            <person name="Casellas F."/>
            <person name="Dore J."/>
            <person name="Guarner F."/>
            <person name="Hansen T."/>
            <person name="Hildebrand F."/>
            <person name="Kaas R.S."/>
            <person name="Kennedy S."/>
            <person name="Kristiansen K."/>
            <person name="Kultima J.R."/>
            <person name="Leonard P."/>
            <person name="Levenez F."/>
            <person name="Lund O."/>
            <person name="Moumen B."/>
            <person name="Le Paslier D."/>
            <person name="Pons N."/>
            <person name="Pedersen O."/>
            <person name="Prifti E."/>
            <person name="Qin J."/>
            <person name="Raes J."/>
            <person name="Tap J."/>
            <person name="Tims S."/>
            <person name="Ussery D.W."/>
            <person name="Yamada T."/>
            <person name="MetaHit consortium"/>
            <person name="Renault P."/>
            <person name="Sicheritz-Ponten T."/>
            <person name="Bork P."/>
            <person name="Wang J."/>
            <person name="Brunak S."/>
            <person name="Ehrlich S.D."/>
        </authorList>
    </citation>
    <scope>NUCLEOTIDE SEQUENCE [LARGE SCALE GENOMIC DNA]</scope>
</reference>
<dbReference type="PIRSF" id="PIRSF009320">
    <property type="entry name" value="Nuc_binding_HP_1000"/>
    <property type="match status" value="1"/>
</dbReference>
<dbReference type="EMBL" id="CBGL010000016">
    <property type="protein sequence ID" value="CDD09819.1"/>
    <property type="molecule type" value="Genomic_DNA"/>
</dbReference>
<dbReference type="InterPro" id="IPR027417">
    <property type="entry name" value="P-loop_NTPase"/>
</dbReference>
<dbReference type="CDD" id="cd02042">
    <property type="entry name" value="ParAB_family"/>
    <property type="match status" value="1"/>
</dbReference>
<dbReference type="PANTHER" id="PTHR13696:SF96">
    <property type="entry name" value="COBQ_COBB_MIND_PARA NUCLEOTIDE BINDING DOMAIN-CONTAINING PROTEIN"/>
    <property type="match status" value="1"/>
</dbReference>
<dbReference type="InterPro" id="IPR050678">
    <property type="entry name" value="DNA_Partitioning_ATPase"/>
</dbReference>
<sequence>MQTISVINTKGGTGKSTIATNLATALAQEGKKVMLIDTDGRQQSAMSFAQIRADANELASISAVSLPYKTLFKDIQSYNNFDYIVIDAGAGDGEVVRSAIFCGTYGMVLIPVQPSGYDLWATQDTLELIEACRQIVDIDKAYIMLNRMPSNKVKMVSDVKESVSELEKQYNIKILSTEFVDRVAFKEAICIGRNVNEYKEIEKEKSIKASLELSDLVKEIKNILQKQEE</sequence>
<proteinExistence type="predicted"/>
<dbReference type="PANTHER" id="PTHR13696">
    <property type="entry name" value="P-LOOP CONTAINING NUCLEOSIDE TRIPHOSPHATE HYDROLASE"/>
    <property type="match status" value="1"/>
</dbReference>
<accession>R6WS95</accession>
<dbReference type="AlphaFoldDB" id="R6WS95"/>
<dbReference type="HOGENOM" id="CLU_037612_5_3_9"/>
<gene>
    <name evidence="2" type="ORF">BN587_01666</name>
</gene>
<name>R6WS95_9FIRM</name>
<organism evidence="2">
    <name type="scientific">Phascolarctobacterium succinatutens CAG:287</name>
    <dbReference type="NCBI Taxonomy" id="1263101"/>
    <lineage>
        <taxon>Bacteria</taxon>
        <taxon>Bacillati</taxon>
        <taxon>Bacillota</taxon>
        <taxon>Negativicutes</taxon>
        <taxon>Acidaminococcales</taxon>
        <taxon>Acidaminococcaceae</taxon>
        <taxon>Phascolarctobacterium</taxon>
    </lineage>
</organism>
<dbReference type="RefSeq" id="WP_021720705.1">
    <property type="nucleotide sequence ID" value="NZ_FR892811.1"/>
</dbReference>
<comment type="caution">
    <text evidence="2">The sequence shown here is derived from an EMBL/GenBank/DDBJ whole genome shotgun (WGS) entry which is preliminary data.</text>
</comment>